<dbReference type="EMBL" id="JADGJD010001326">
    <property type="protein sequence ID" value="KAJ3043941.1"/>
    <property type="molecule type" value="Genomic_DNA"/>
</dbReference>
<feature type="non-terminal residue" evidence="1">
    <location>
        <position position="1"/>
    </location>
</feature>
<reference evidence="1" key="1">
    <citation type="submission" date="2020-05" db="EMBL/GenBank/DDBJ databases">
        <title>Phylogenomic resolution of chytrid fungi.</title>
        <authorList>
            <person name="Stajich J.E."/>
            <person name="Amses K."/>
            <person name="Simmons R."/>
            <person name="Seto K."/>
            <person name="Myers J."/>
            <person name="Bonds A."/>
            <person name="Quandt C.A."/>
            <person name="Barry K."/>
            <person name="Liu P."/>
            <person name="Grigoriev I."/>
            <person name="Longcore J.E."/>
            <person name="James T.Y."/>
        </authorList>
    </citation>
    <scope>NUCLEOTIDE SEQUENCE</scope>
    <source>
        <strain evidence="1">JEL0318</strain>
    </source>
</reference>
<protein>
    <submittedName>
        <fullName evidence="1">Uncharacterized protein</fullName>
    </submittedName>
</protein>
<evidence type="ECO:0000313" key="2">
    <source>
        <dbReference type="Proteomes" id="UP001212841"/>
    </source>
</evidence>
<sequence>SNNLAVTAAMSMKEASFGCHCSREGVEDQANIFADPTAVFDCNHDVVDDCLKFDSVAGAKERAPEIRIIVGLERAAGMLRRSLVETMP</sequence>
<dbReference type="AlphaFoldDB" id="A0AAD5S718"/>
<name>A0AAD5S718_9FUNG</name>
<proteinExistence type="predicted"/>
<gene>
    <name evidence="1" type="ORF">HK097_001618</name>
</gene>
<organism evidence="1 2">
    <name type="scientific">Rhizophlyctis rosea</name>
    <dbReference type="NCBI Taxonomy" id="64517"/>
    <lineage>
        <taxon>Eukaryota</taxon>
        <taxon>Fungi</taxon>
        <taxon>Fungi incertae sedis</taxon>
        <taxon>Chytridiomycota</taxon>
        <taxon>Chytridiomycota incertae sedis</taxon>
        <taxon>Chytridiomycetes</taxon>
        <taxon>Rhizophlyctidales</taxon>
        <taxon>Rhizophlyctidaceae</taxon>
        <taxon>Rhizophlyctis</taxon>
    </lineage>
</organism>
<comment type="caution">
    <text evidence="1">The sequence shown here is derived from an EMBL/GenBank/DDBJ whole genome shotgun (WGS) entry which is preliminary data.</text>
</comment>
<dbReference type="Proteomes" id="UP001212841">
    <property type="component" value="Unassembled WGS sequence"/>
</dbReference>
<evidence type="ECO:0000313" key="1">
    <source>
        <dbReference type="EMBL" id="KAJ3043941.1"/>
    </source>
</evidence>
<accession>A0AAD5S718</accession>
<keyword evidence="2" id="KW-1185">Reference proteome</keyword>